<dbReference type="SUPFAM" id="SSF53474">
    <property type="entry name" value="alpha/beta-Hydrolases"/>
    <property type="match status" value="1"/>
</dbReference>
<dbReference type="Proteomes" id="UP000051010">
    <property type="component" value="Unassembled WGS sequence"/>
</dbReference>
<dbReference type="Gene3D" id="3.40.50.1820">
    <property type="entry name" value="alpha/beta hydrolase"/>
    <property type="match status" value="1"/>
</dbReference>
<keyword evidence="1" id="KW-0812">Transmembrane</keyword>
<dbReference type="PATRIC" id="fig|1423786.4.peg.1954"/>
<keyword evidence="1" id="KW-1133">Transmembrane helix</keyword>
<feature type="domain" description="Serine aminopeptidase S33" evidence="2">
    <location>
        <begin position="101"/>
        <end position="204"/>
    </location>
</feature>
<comment type="caution">
    <text evidence="3">The sequence shown here is derived from an EMBL/GenBank/DDBJ whole genome shotgun (WGS) entry which is preliminary data.</text>
</comment>
<accession>A0A0R1YJJ9</accession>
<reference evidence="3 4" key="1">
    <citation type="journal article" date="2015" name="Genome Announc.">
        <title>Expanding the biotechnology potential of lactobacilli through comparative genomics of 213 strains and associated genera.</title>
        <authorList>
            <person name="Sun Z."/>
            <person name="Harris H.M."/>
            <person name="McCann A."/>
            <person name="Guo C."/>
            <person name="Argimon S."/>
            <person name="Zhang W."/>
            <person name="Yang X."/>
            <person name="Jeffery I.B."/>
            <person name="Cooney J.C."/>
            <person name="Kagawa T.F."/>
            <person name="Liu W."/>
            <person name="Song Y."/>
            <person name="Salvetti E."/>
            <person name="Wrobel A."/>
            <person name="Rasinkangas P."/>
            <person name="Parkhill J."/>
            <person name="Rea M.C."/>
            <person name="O'Sullivan O."/>
            <person name="Ritari J."/>
            <person name="Douillard F.P."/>
            <person name="Paul Ross R."/>
            <person name="Yang R."/>
            <person name="Briner A.E."/>
            <person name="Felis G.E."/>
            <person name="de Vos W.M."/>
            <person name="Barrangou R."/>
            <person name="Klaenhammer T.R."/>
            <person name="Caufield P.W."/>
            <person name="Cui Y."/>
            <person name="Zhang H."/>
            <person name="O'Toole P.W."/>
        </authorList>
    </citation>
    <scope>NUCLEOTIDE SEQUENCE [LARGE SCALE GENOMIC DNA]</scope>
    <source>
        <strain evidence="3 4">DSM 18390</strain>
    </source>
</reference>
<dbReference type="InterPro" id="IPR022742">
    <property type="entry name" value="Hydrolase_4"/>
</dbReference>
<evidence type="ECO:0000313" key="3">
    <source>
        <dbReference type="EMBL" id="KRM42429.1"/>
    </source>
</evidence>
<dbReference type="InterPro" id="IPR029058">
    <property type="entry name" value="AB_hydrolase_fold"/>
</dbReference>
<keyword evidence="1" id="KW-0472">Membrane</keyword>
<dbReference type="Pfam" id="PF12146">
    <property type="entry name" value="Hydrolase_4"/>
    <property type="match status" value="1"/>
</dbReference>
<proteinExistence type="predicted"/>
<dbReference type="InterPro" id="IPR052920">
    <property type="entry name" value="DNA-binding_regulatory"/>
</dbReference>
<dbReference type="AlphaFoldDB" id="A0A0R1YJJ9"/>
<dbReference type="PANTHER" id="PTHR43358:SF4">
    <property type="entry name" value="ALPHA_BETA HYDROLASE FOLD-1 DOMAIN-CONTAINING PROTEIN"/>
    <property type="match status" value="1"/>
</dbReference>
<gene>
    <name evidence="3" type="ORF">FD47_GL001849</name>
</gene>
<evidence type="ECO:0000256" key="1">
    <source>
        <dbReference type="SAM" id="Phobius"/>
    </source>
</evidence>
<feature type="transmembrane region" description="Helical" evidence="1">
    <location>
        <begin position="21"/>
        <end position="40"/>
    </location>
</feature>
<name>A0A0R1YJJ9_9LACO</name>
<dbReference type="PANTHER" id="PTHR43358">
    <property type="entry name" value="ALPHA/BETA-HYDROLASE"/>
    <property type="match status" value="1"/>
</dbReference>
<organism evidence="3 4">
    <name type="scientific">Lentilactobacillus parafarraginis DSM 18390 = JCM 14109</name>
    <dbReference type="NCBI Taxonomy" id="1423786"/>
    <lineage>
        <taxon>Bacteria</taxon>
        <taxon>Bacillati</taxon>
        <taxon>Bacillota</taxon>
        <taxon>Bacilli</taxon>
        <taxon>Lactobacillales</taxon>
        <taxon>Lactobacillaceae</taxon>
        <taxon>Lentilactobacillus</taxon>
    </lineage>
</organism>
<evidence type="ECO:0000313" key="4">
    <source>
        <dbReference type="Proteomes" id="UP000051010"/>
    </source>
</evidence>
<sequence>MQTKMVVDFKLKKRTKILISCAALISVVTVGLFGAGLYFYKVAVVPAPKAFLSKPVEIKLGNVLYPAHKWYQEVTKARWHEISATDHLKLDANYIPAAKPTAKTVIVAHGFMSDKDKMFQYAYMFHHLGYNVLLPDARGHGDSQGNVIGYGWPDRLDYVKWIKKVIANNGTDSKIVVFGVSMGGATTMMVSGVKNVPHQVKAYIEDCGYTDAYDEIAYQAKQLYHLPKFPLVNIVSGINWAKNGYTFKEANALSQVRKNRKPMLFIHGAHDHFVPTKMVYPVYKADRGPKQLLIVPGRGHARSYQNHPELYTQTVKKFLHRYIK</sequence>
<protein>
    <recommendedName>
        <fullName evidence="2">Serine aminopeptidase S33 domain-containing protein</fullName>
    </recommendedName>
</protein>
<dbReference type="EMBL" id="AZFZ01000041">
    <property type="protein sequence ID" value="KRM42429.1"/>
    <property type="molecule type" value="Genomic_DNA"/>
</dbReference>
<evidence type="ECO:0000259" key="2">
    <source>
        <dbReference type="Pfam" id="PF12146"/>
    </source>
</evidence>